<evidence type="ECO:0000256" key="1">
    <source>
        <dbReference type="ARBA" id="ARBA00007692"/>
    </source>
</evidence>
<evidence type="ECO:0000256" key="3">
    <source>
        <dbReference type="SAM" id="MobiDB-lite"/>
    </source>
</evidence>
<name>A0A1A8C5Q1_NOTKA</name>
<evidence type="ECO:0000256" key="2">
    <source>
        <dbReference type="ARBA" id="ARBA00022946"/>
    </source>
</evidence>
<dbReference type="Gene3D" id="1.25.70.10">
    <property type="entry name" value="Transcription termination factor 3, mitochondrial"/>
    <property type="match status" value="1"/>
</dbReference>
<dbReference type="Pfam" id="PF02536">
    <property type="entry name" value="mTERF"/>
    <property type="match status" value="1"/>
</dbReference>
<reference evidence="4" key="1">
    <citation type="submission" date="2016-05" db="EMBL/GenBank/DDBJ databases">
        <authorList>
            <person name="Lavstsen T."/>
            <person name="Jespersen J.S."/>
        </authorList>
    </citation>
    <scope>NUCLEOTIDE SEQUENCE</scope>
    <source>
        <tissue evidence="4">Brain</tissue>
    </source>
</reference>
<keyword evidence="2" id="KW-0809">Transit peptide</keyword>
<comment type="similarity">
    <text evidence="1">Belongs to the mTERF family.</text>
</comment>
<dbReference type="InterPro" id="IPR038538">
    <property type="entry name" value="MTERF_sf"/>
</dbReference>
<feature type="region of interest" description="Disordered" evidence="3">
    <location>
        <begin position="308"/>
        <end position="344"/>
    </location>
</feature>
<gene>
    <name evidence="4" type="primary">MTERFD2</name>
</gene>
<feature type="compositionally biased region" description="Acidic residues" evidence="3">
    <location>
        <begin position="314"/>
        <end position="330"/>
    </location>
</feature>
<proteinExistence type="inferred from homology"/>
<dbReference type="AlphaFoldDB" id="A0A1A8C5Q1"/>
<dbReference type="SMART" id="SM00733">
    <property type="entry name" value="Mterf"/>
    <property type="match status" value="3"/>
</dbReference>
<dbReference type="EMBL" id="HADZ01010089">
    <property type="protein sequence ID" value="SBP74030.1"/>
    <property type="molecule type" value="Transcribed_RNA"/>
</dbReference>
<evidence type="ECO:0000313" key="4">
    <source>
        <dbReference type="EMBL" id="SBP74030.1"/>
    </source>
</evidence>
<dbReference type="GO" id="GO:0003676">
    <property type="term" value="F:nucleic acid binding"/>
    <property type="evidence" value="ECO:0007669"/>
    <property type="project" value="InterPro"/>
</dbReference>
<sequence>MGTRVAHQVLRWTVKNVCYSGFSPLFKRYRLPLSRIQCRYLCSPPHKTAASPQHNCSPASDKPITELSLSSLLEMGFTDSQARHICDSVFEIKKESSVKRVLSTLTVLFVLGLNPTSVQKMLDICPDLYIVKETLLQQRIDHLRKLGLVEGSLQRMVVHYPKILTVPVKSVKNVVQFLREKCLFTTQQVTDILRDTPAVVLEDLLQLEYKFQYVYFRMGVKQAEMVKFRLFRFTLDDVRCRHTFLERRGLYQTPDKKGQTTIINPKLGDILNVDQDTFVSSVARASAEEYDIFQKLLARECKEEELLQGRVEAYSDEDTDGDDEEEEEEEAKGRSGYEKRRKKK</sequence>
<protein>
    <submittedName>
        <fullName evidence="4">mTERF domain containing 2</fullName>
    </submittedName>
</protein>
<dbReference type="InterPro" id="IPR003690">
    <property type="entry name" value="MTERF"/>
</dbReference>
<reference evidence="4" key="2">
    <citation type="submission" date="2016-06" db="EMBL/GenBank/DDBJ databases">
        <title>The genome of a short-lived fish provides insights into sex chromosome evolution and the genetic control of aging.</title>
        <authorList>
            <person name="Reichwald K."/>
            <person name="Felder M."/>
            <person name="Petzold A."/>
            <person name="Koch P."/>
            <person name="Groth M."/>
            <person name="Platzer M."/>
        </authorList>
    </citation>
    <scope>NUCLEOTIDE SEQUENCE</scope>
    <source>
        <tissue evidence="4">Brain</tissue>
    </source>
</reference>
<accession>A0A1A8C5Q1</accession>
<organism evidence="4">
    <name type="scientific">Nothobranchius kadleci</name>
    <name type="common">African annual killifish</name>
    <dbReference type="NCBI Taxonomy" id="1051664"/>
    <lineage>
        <taxon>Eukaryota</taxon>
        <taxon>Metazoa</taxon>
        <taxon>Chordata</taxon>
        <taxon>Craniata</taxon>
        <taxon>Vertebrata</taxon>
        <taxon>Euteleostomi</taxon>
        <taxon>Actinopterygii</taxon>
        <taxon>Neopterygii</taxon>
        <taxon>Teleostei</taxon>
        <taxon>Neoteleostei</taxon>
        <taxon>Acanthomorphata</taxon>
        <taxon>Ovalentaria</taxon>
        <taxon>Atherinomorphae</taxon>
        <taxon>Cyprinodontiformes</taxon>
        <taxon>Nothobranchiidae</taxon>
        <taxon>Nothobranchius</taxon>
    </lineage>
</organism>